<reference evidence="5 6" key="1">
    <citation type="submission" date="2021-08" db="EMBL/GenBank/DDBJ databases">
        <title>Draft genome sequence of Spirulina subsalsa with high tolerance to salinity and hype-accumulation of phycocyanin.</title>
        <authorList>
            <person name="Pei H."/>
            <person name="Jiang L."/>
        </authorList>
    </citation>
    <scope>NUCLEOTIDE SEQUENCE [LARGE SCALE GENOMIC DNA]</scope>
    <source>
        <strain evidence="5 6">FACHB-351</strain>
    </source>
</reference>
<accession>A0ABT3L5E7</accession>
<evidence type="ECO:0000259" key="4">
    <source>
        <dbReference type="Pfam" id="PF00849"/>
    </source>
</evidence>
<proteinExistence type="predicted"/>
<protein>
    <recommendedName>
        <fullName evidence="2">RNA pseudouridylate synthase</fullName>
    </recommendedName>
    <alternativeName>
        <fullName evidence="3">RNA-uridine isomerase</fullName>
    </alternativeName>
</protein>
<keyword evidence="6" id="KW-1185">Reference proteome</keyword>
<evidence type="ECO:0000313" key="6">
    <source>
        <dbReference type="Proteomes" id="UP001526426"/>
    </source>
</evidence>
<dbReference type="InterPro" id="IPR006145">
    <property type="entry name" value="PsdUridine_synth_RsuA/RluA"/>
</dbReference>
<name>A0ABT3L5E7_9CYAN</name>
<dbReference type="Proteomes" id="UP001526426">
    <property type="component" value="Unassembled WGS sequence"/>
</dbReference>
<dbReference type="PANTHER" id="PTHR21600:SF88">
    <property type="entry name" value="RNA PSEUDOURIDINE SYNTHASE 5"/>
    <property type="match status" value="1"/>
</dbReference>
<dbReference type="RefSeq" id="WP_265264531.1">
    <property type="nucleotide sequence ID" value="NZ_JAIHOM010000044.1"/>
</dbReference>
<evidence type="ECO:0000256" key="1">
    <source>
        <dbReference type="ARBA" id="ARBA00000073"/>
    </source>
</evidence>
<feature type="domain" description="Pseudouridine synthase RsuA/RluA-like" evidence="4">
    <location>
        <begin position="90"/>
        <end position="237"/>
    </location>
</feature>
<dbReference type="SUPFAM" id="SSF55120">
    <property type="entry name" value="Pseudouridine synthase"/>
    <property type="match status" value="1"/>
</dbReference>
<evidence type="ECO:0000313" key="5">
    <source>
        <dbReference type="EMBL" id="MCW6036727.1"/>
    </source>
</evidence>
<dbReference type="EMBL" id="JAIHOM010000044">
    <property type="protein sequence ID" value="MCW6036727.1"/>
    <property type="molecule type" value="Genomic_DNA"/>
</dbReference>
<comment type="catalytic activity">
    <reaction evidence="1">
        <text>a uridine in RNA = a pseudouridine in RNA</text>
        <dbReference type="Rhea" id="RHEA:48348"/>
        <dbReference type="Rhea" id="RHEA-COMP:12068"/>
        <dbReference type="Rhea" id="RHEA-COMP:12069"/>
        <dbReference type="ChEBI" id="CHEBI:65314"/>
        <dbReference type="ChEBI" id="CHEBI:65315"/>
    </reaction>
</comment>
<organism evidence="5 6">
    <name type="scientific">Spirulina subsalsa FACHB-351</name>
    <dbReference type="NCBI Taxonomy" id="234711"/>
    <lineage>
        <taxon>Bacteria</taxon>
        <taxon>Bacillati</taxon>
        <taxon>Cyanobacteriota</taxon>
        <taxon>Cyanophyceae</taxon>
        <taxon>Spirulinales</taxon>
        <taxon>Spirulinaceae</taxon>
        <taxon>Spirulina</taxon>
    </lineage>
</organism>
<dbReference type="Pfam" id="PF00849">
    <property type="entry name" value="PseudoU_synth_2"/>
    <property type="match status" value="1"/>
</dbReference>
<dbReference type="CDD" id="cd02869">
    <property type="entry name" value="PseudoU_synth_RluA_like"/>
    <property type="match status" value="1"/>
</dbReference>
<dbReference type="InterPro" id="IPR020103">
    <property type="entry name" value="PsdUridine_synth_cat_dom_sf"/>
</dbReference>
<evidence type="ECO:0000256" key="2">
    <source>
        <dbReference type="ARBA" id="ARBA00031870"/>
    </source>
</evidence>
<comment type="caution">
    <text evidence="5">The sequence shown here is derived from an EMBL/GenBank/DDBJ whole genome shotgun (WGS) entry which is preliminary data.</text>
</comment>
<gene>
    <name evidence="5" type="ORF">K4A83_10700</name>
</gene>
<sequence>MTLNRGWVYRDIVRPEYGGWSVLDYYSQLYRHSSREVWGDRITQGQIRLNDHPTTPHTRLKPGQILTYHRPPWVEPPAPLNFTLLATDPDFLVVVKPSGLPVLPGAGFLEQTLWFQLQQQYPDIAPIHRLGRGTSGVILWARTPQGRQILSRQLRQGEMVKEYRALVPDWTHGDSLTITHPIGKIPHPTLGTVYAATTEGMRAESRVQYLGKQETGVLLGVIIPTGRPHQIRIHLAAVGHPLLGDPLYQPGGGLNLTLNPETATYAVPGDGGYYLHAHRLSFFHPQTGEHLTYEAPPPAWISELRVGNRE</sequence>
<dbReference type="Gene3D" id="3.30.2350.10">
    <property type="entry name" value="Pseudouridine synthase"/>
    <property type="match status" value="1"/>
</dbReference>
<evidence type="ECO:0000256" key="3">
    <source>
        <dbReference type="ARBA" id="ARBA00033164"/>
    </source>
</evidence>
<dbReference type="PANTHER" id="PTHR21600">
    <property type="entry name" value="MITOCHONDRIAL RNA PSEUDOURIDINE SYNTHASE"/>
    <property type="match status" value="1"/>
</dbReference>
<dbReference type="InterPro" id="IPR050188">
    <property type="entry name" value="RluA_PseudoU_synthase"/>
</dbReference>